<dbReference type="InterPro" id="IPR000014">
    <property type="entry name" value="PAS"/>
</dbReference>
<evidence type="ECO:0000256" key="1">
    <source>
        <dbReference type="ARBA" id="ARBA00000085"/>
    </source>
</evidence>
<dbReference type="Pfam" id="PF03861">
    <property type="entry name" value="ANTAR"/>
    <property type="match status" value="1"/>
</dbReference>
<dbReference type="SMART" id="SM01012">
    <property type="entry name" value="ANTAR"/>
    <property type="match status" value="1"/>
</dbReference>
<organism evidence="8 9">
    <name type="scientific">Promicromonospora citrea</name>
    <dbReference type="NCBI Taxonomy" id="43677"/>
    <lineage>
        <taxon>Bacteria</taxon>
        <taxon>Bacillati</taxon>
        <taxon>Actinomycetota</taxon>
        <taxon>Actinomycetes</taxon>
        <taxon>Micrococcales</taxon>
        <taxon>Promicromonosporaceae</taxon>
        <taxon>Promicromonospora</taxon>
    </lineage>
</organism>
<dbReference type="InterPro" id="IPR035965">
    <property type="entry name" value="PAS-like_dom_sf"/>
</dbReference>
<dbReference type="RefSeq" id="WP_171108623.1">
    <property type="nucleotide sequence ID" value="NZ_BMPT01000012.1"/>
</dbReference>
<dbReference type="PROSITE" id="PS50921">
    <property type="entry name" value="ANTAR"/>
    <property type="match status" value="1"/>
</dbReference>
<dbReference type="EC" id="2.7.13.3" evidence="2"/>
<evidence type="ECO:0000313" key="9">
    <source>
        <dbReference type="Proteomes" id="UP000655589"/>
    </source>
</evidence>
<dbReference type="EMBL" id="BMPT01000012">
    <property type="protein sequence ID" value="GGM32595.1"/>
    <property type="molecule type" value="Genomic_DNA"/>
</dbReference>
<evidence type="ECO:0000256" key="3">
    <source>
        <dbReference type="ARBA" id="ARBA00022553"/>
    </source>
</evidence>
<dbReference type="CDD" id="cd00130">
    <property type="entry name" value="PAS"/>
    <property type="match status" value="1"/>
</dbReference>
<evidence type="ECO:0000259" key="7">
    <source>
        <dbReference type="PROSITE" id="PS50921"/>
    </source>
</evidence>
<dbReference type="InterPro" id="IPR013655">
    <property type="entry name" value="PAS_fold_3"/>
</dbReference>
<reference evidence="8" key="1">
    <citation type="journal article" date="2014" name="Int. J. Syst. Evol. Microbiol.">
        <title>Complete genome sequence of Corynebacterium casei LMG S-19264T (=DSM 44701T), isolated from a smear-ripened cheese.</title>
        <authorList>
            <consortium name="US DOE Joint Genome Institute (JGI-PGF)"/>
            <person name="Walter F."/>
            <person name="Albersmeier A."/>
            <person name="Kalinowski J."/>
            <person name="Ruckert C."/>
        </authorList>
    </citation>
    <scope>NUCLEOTIDE SEQUENCE</scope>
    <source>
        <strain evidence="8">JCM 3051</strain>
    </source>
</reference>
<dbReference type="InterPro" id="IPR052162">
    <property type="entry name" value="Sensor_kinase/Photoreceptor"/>
</dbReference>
<keyword evidence="5" id="KW-0418">Kinase</keyword>
<feature type="domain" description="ANTAR" evidence="7">
    <location>
        <begin position="128"/>
        <end position="189"/>
    </location>
</feature>
<comment type="caution">
    <text evidence="8">The sequence shown here is derived from an EMBL/GenBank/DDBJ whole genome shotgun (WGS) entry which is preliminary data.</text>
</comment>
<name>A0A8H9L5H0_9MICO</name>
<evidence type="ECO:0000259" key="6">
    <source>
        <dbReference type="PROSITE" id="PS50112"/>
    </source>
</evidence>
<proteinExistence type="predicted"/>
<dbReference type="InterPro" id="IPR036388">
    <property type="entry name" value="WH-like_DNA-bd_sf"/>
</dbReference>
<sequence length="216" mass="23588">MTEPMEIERALALGTTHVVGRYKVDLGNQVWWWSDEAYRIHGFEPGDIVPTTALVLAHKHPQDRARVSQVLQHAALTGEPFSSLHRIMDAHGRQRTLTVVGEGRRDPDTGQVTELVGFFIDITAGIEVQASESASASIRAAAATRAPIEQAKGIIAFALHTDPDTAFEHLRATSNQTNVAVRVLAQRVVEVAAEPETTARDIAAMLSWSGPRRTAR</sequence>
<evidence type="ECO:0000256" key="4">
    <source>
        <dbReference type="ARBA" id="ARBA00022679"/>
    </source>
</evidence>
<dbReference type="Gene3D" id="3.30.450.20">
    <property type="entry name" value="PAS domain"/>
    <property type="match status" value="1"/>
</dbReference>
<dbReference type="AlphaFoldDB" id="A0A8H9L5H0"/>
<dbReference type="PANTHER" id="PTHR43304">
    <property type="entry name" value="PHYTOCHROME-LIKE PROTEIN CPH1"/>
    <property type="match status" value="1"/>
</dbReference>
<comment type="catalytic activity">
    <reaction evidence="1">
        <text>ATP + protein L-histidine = ADP + protein N-phospho-L-histidine.</text>
        <dbReference type="EC" id="2.7.13.3"/>
    </reaction>
</comment>
<keyword evidence="3" id="KW-0597">Phosphoprotein</keyword>
<evidence type="ECO:0000256" key="5">
    <source>
        <dbReference type="ARBA" id="ARBA00022777"/>
    </source>
</evidence>
<dbReference type="PANTHER" id="PTHR43304:SF1">
    <property type="entry name" value="PAC DOMAIN-CONTAINING PROTEIN"/>
    <property type="match status" value="1"/>
</dbReference>
<dbReference type="GO" id="GO:0004673">
    <property type="term" value="F:protein histidine kinase activity"/>
    <property type="evidence" value="ECO:0007669"/>
    <property type="project" value="UniProtKB-EC"/>
</dbReference>
<accession>A0A8H9L5H0</accession>
<dbReference type="PROSITE" id="PS50112">
    <property type="entry name" value="PAS"/>
    <property type="match status" value="1"/>
</dbReference>
<protein>
    <recommendedName>
        <fullName evidence="2">histidine kinase</fullName>
        <ecNumber evidence="2">2.7.13.3</ecNumber>
    </recommendedName>
</protein>
<dbReference type="InterPro" id="IPR005561">
    <property type="entry name" value="ANTAR"/>
</dbReference>
<evidence type="ECO:0000313" key="8">
    <source>
        <dbReference type="EMBL" id="GGM32595.1"/>
    </source>
</evidence>
<dbReference type="Proteomes" id="UP000655589">
    <property type="component" value="Unassembled WGS sequence"/>
</dbReference>
<dbReference type="NCBIfam" id="TIGR00229">
    <property type="entry name" value="sensory_box"/>
    <property type="match status" value="1"/>
</dbReference>
<dbReference type="Pfam" id="PF08447">
    <property type="entry name" value="PAS_3"/>
    <property type="match status" value="1"/>
</dbReference>
<dbReference type="SUPFAM" id="SSF55785">
    <property type="entry name" value="PYP-like sensor domain (PAS domain)"/>
    <property type="match status" value="1"/>
</dbReference>
<keyword evidence="9" id="KW-1185">Reference proteome</keyword>
<reference evidence="8" key="2">
    <citation type="submission" date="2020-09" db="EMBL/GenBank/DDBJ databases">
        <authorList>
            <person name="Sun Q."/>
            <person name="Ohkuma M."/>
        </authorList>
    </citation>
    <scope>NUCLEOTIDE SEQUENCE</scope>
    <source>
        <strain evidence="8">JCM 3051</strain>
    </source>
</reference>
<dbReference type="GO" id="GO:0003723">
    <property type="term" value="F:RNA binding"/>
    <property type="evidence" value="ECO:0007669"/>
    <property type="project" value="InterPro"/>
</dbReference>
<keyword evidence="4" id="KW-0808">Transferase</keyword>
<evidence type="ECO:0000256" key="2">
    <source>
        <dbReference type="ARBA" id="ARBA00012438"/>
    </source>
</evidence>
<feature type="domain" description="PAS" evidence="6">
    <location>
        <begin position="22"/>
        <end position="78"/>
    </location>
</feature>
<dbReference type="Gene3D" id="1.10.10.10">
    <property type="entry name" value="Winged helix-like DNA-binding domain superfamily/Winged helix DNA-binding domain"/>
    <property type="match status" value="1"/>
</dbReference>
<gene>
    <name evidence="8" type="ORF">GCM10010102_30110</name>
</gene>